<dbReference type="GO" id="GO:0046872">
    <property type="term" value="F:metal ion binding"/>
    <property type="evidence" value="ECO:0007669"/>
    <property type="project" value="UniProtKB-UniRule"/>
</dbReference>
<evidence type="ECO:0000256" key="2">
    <source>
        <dbReference type="ARBA" id="ARBA00022723"/>
    </source>
</evidence>
<evidence type="ECO:0000256" key="5">
    <source>
        <dbReference type="ARBA" id="ARBA00023049"/>
    </source>
</evidence>
<dbReference type="GO" id="GO:0006508">
    <property type="term" value="P:proteolysis"/>
    <property type="evidence" value="ECO:0007669"/>
    <property type="project" value="UniProtKB-KW"/>
</dbReference>
<dbReference type="InterPro" id="IPR001333">
    <property type="entry name" value="Peptidase_M32_Taq"/>
</dbReference>
<reference evidence="9 10" key="1">
    <citation type="submission" date="2015-01" db="EMBL/GenBank/DDBJ databases">
        <title>Deinococcus puniceus/DY1/ whole genome sequencing.</title>
        <authorList>
            <person name="Kim M.K."/>
            <person name="Srinivasan S."/>
            <person name="Lee J.-J."/>
        </authorList>
    </citation>
    <scope>NUCLEOTIDE SEQUENCE [LARGE SCALE GENOMIC DNA]</scope>
    <source>
        <strain evidence="9 10">DY1</strain>
    </source>
</reference>
<dbReference type="SUPFAM" id="SSF55486">
    <property type="entry name" value="Metalloproteases ('zincins'), catalytic domain"/>
    <property type="match status" value="1"/>
</dbReference>
<accession>A0A172TAY8</accession>
<dbReference type="Proteomes" id="UP000077363">
    <property type="component" value="Chromosome"/>
</dbReference>
<dbReference type="CDD" id="cd09607">
    <property type="entry name" value="M3B_PepF"/>
    <property type="match status" value="1"/>
</dbReference>
<dbReference type="AlphaFoldDB" id="A0A172TAY8"/>
<comment type="cofactor">
    <cofactor evidence="6">
        <name>Zn(2+)</name>
        <dbReference type="ChEBI" id="CHEBI:29105"/>
    </cofactor>
    <text evidence="6">Binds 1 zinc ion.</text>
</comment>
<dbReference type="InterPro" id="IPR034006">
    <property type="entry name" value="M3B_PepF_2"/>
</dbReference>
<protein>
    <submittedName>
        <fullName evidence="9">Oligoendopeptidase F</fullName>
    </submittedName>
</protein>
<evidence type="ECO:0000256" key="4">
    <source>
        <dbReference type="ARBA" id="ARBA00022833"/>
    </source>
</evidence>
<evidence type="ECO:0000313" key="9">
    <source>
        <dbReference type="EMBL" id="ANE44106.1"/>
    </source>
</evidence>
<sequence length="602" mass="66053">MTSTQPPAAQLAAQLPRWRTDDLYSGLTDPRFATDLTELRGQVQALEALFDSIGVRKGGPAATPQTLEPVLNGMNELSLRLTSVRAFITAFVTTDSRDAEAQRAQGDLTTLTLPLGPMRSRLTAWLGGQDVEALLADSEVARAHEHLIRRAVVYAQHQMSPDEEDLAARLRPSGAGGWSKLHGNVTSTLKGDFRGQKLPVTALRALATDPDASVRQDAYHAEIAVWQDAEVVLAAALNGVKGEEGTLAARRGFADAVAPSLLTHGIDRQTLDAMQAAVVRSFPDLRRYFAAKARGMGKPKLDWWDLFAPAGRSETEWTYGAGKAFVETQFRAFSGKLGDYAARAFEGDWIDAGPRDGKRGGAFCMGWQGADSRILMNHDPSLDSVSTLAHELGHGYHNMLKAGRTPLQRETPMTLAETASIFCETIIQNAALEQATGAERLYVLETQLLGHAQVVVDIHSRFLFERAVFEKRAERDLTPQEFSDLMVWAQRETYGDALATPHPYMWAVKPHYYSLSFYNYPYTFGLLFGLGLYAQYVQARAGGQEAEFQARYDELLASTGQADARALAAGFGIDLHAPEFWEGSLDVIRGQIAAYERAVSEQ</sequence>
<keyword evidence="1 6" id="KW-0645">Protease</keyword>
<dbReference type="EMBL" id="CP011387">
    <property type="protein sequence ID" value="ANE44106.1"/>
    <property type="molecule type" value="Genomic_DNA"/>
</dbReference>
<name>A0A172TAY8_9DEIO</name>
<dbReference type="Pfam" id="PF08439">
    <property type="entry name" value="Peptidase_M3_N"/>
    <property type="match status" value="1"/>
</dbReference>
<evidence type="ECO:0000313" key="10">
    <source>
        <dbReference type="Proteomes" id="UP000077363"/>
    </source>
</evidence>
<keyword evidence="5 6" id="KW-0482">Metalloprotease</keyword>
<evidence type="ECO:0000259" key="7">
    <source>
        <dbReference type="Pfam" id="PF01432"/>
    </source>
</evidence>
<keyword evidence="2 6" id="KW-0479">Metal-binding</keyword>
<evidence type="ECO:0000256" key="1">
    <source>
        <dbReference type="ARBA" id="ARBA00022670"/>
    </source>
</evidence>
<organism evidence="9 10">
    <name type="scientific">Deinococcus puniceus</name>
    <dbReference type="NCBI Taxonomy" id="1182568"/>
    <lineage>
        <taxon>Bacteria</taxon>
        <taxon>Thermotogati</taxon>
        <taxon>Deinococcota</taxon>
        <taxon>Deinococci</taxon>
        <taxon>Deinococcales</taxon>
        <taxon>Deinococcaceae</taxon>
        <taxon>Deinococcus</taxon>
    </lineage>
</organism>
<dbReference type="PATRIC" id="fig|1182568.3.peg.2149"/>
<dbReference type="KEGG" id="dpu:SU48_10345"/>
<evidence type="ECO:0000256" key="3">
    <source>
        <dbReference type="ARBA" id="ARBA00022801"/>
    </source>
</evidence>
<feature type="domain" description="Oligopeptidase F N-terminal" evidence="8">
    <location>
        <begin position="129"/>
        <end position="190"/>
    </location>
</feature>
<keyword evidence="4 6" id="KW-0862">Zinc</keyword>
<dbReference type="GO" id="GO:0004222">
    <property type="term" value="F:metalloendopeptidase activity"/>
    <property type="evidence" value="ECO:0007669"/>
    <property type="project" value="InterPro"/>
</dbReference>
<dbReference type="InterPro" id="IPR042088">
    <property type="entry name" value="OligoPept_F_C"/>
</dbReference>
<dbReference type="GO" id="GO:0004181">
    <property type="term" value="F:metallocarboxypeptidase activity"/>
    <property type="evidence" value="ECO:0007669"/>
    <property type="project" value="InterPro"/>
</dbReference>
<evidence type="ECO:0000256" key="6">
    <source>
        <dbReference type="RuleBase" id="RU003435"/>
    </source>
</evidence>
<dbReference type="PANTHER" id="PTHR34217">
    <property type="entry name" value="METAL-DEPENDENT CARBOXYPEPTIDASE"/>
    <property type="match status" value="1"/>
</dbReference>
<gene>
    <name evidence="9" type="ORF">SU48_10345</name>
</gene>
<evidence type="ECO:0000259" key="8">
    <source>
        <dbReference type="Pfam" id="PF08439"/>
    </source>
</evidence>
<dbReference type="RefSeq" id="WP_064015187.1">
    <property type="nucleotide sequence ID" value="NZ_CP011387.1"/>
</dbReference>
<dbReference type="Gene3D" id="1.10.1370.20">
    <property type="entry name" value="Oligoendopeptidase f, C-terminal domain"/>
    <property type="match status" value="1"/>
</dbReference>
<dbReference type="Gene3D" id="1.20.140.70">
    <property type="entry name" value="Oligopeptidase f, N-terminal domain"/>
    <property type="match status" value="1"/>
</dbReference>
<keyword evidence="10" id="KW-1185">Reference proteome</keyword>
<keyword evidence="3 6" id="KW-0378">Hydrolase</keyword>
<dbReference type="PANTHER" id="PTHR34217:SF1">
    <property type="entry name" value="CARBOXYPEPTIDASE 1"/>
    <property type="match status" value="1"/>
</dbReference>
<proteinExistence type="inferred from homology"/>
<dbReference type="InterPro" id="IPR013647">
    <property type="entry name" value="OligopepF_N_dom"/>
</dbReference>
<dbReference type="InterPro" id="IPR001567">
    <property type="entry name" value="Pept_M3A_M3B_dom"/>
</dbReference>
<feature type="domain" description="Peptidase M3A/M3B catalytic" evidence="7">
    <location>
        <begin position="206"/>
        <end position="584"/>
    </location>
</feature>
<dbReference type="Pfam" id="PF01432">
    <property type="entry name" value="Peptidase_M3"/>
    <property type="match status" value="1"/>
</dbReference>
<comment type="similarity">
    <text evidence="6">Belongs to the peptidase M3 family.</text>
</comment>